<comment type="caution">
    <text evidence="2">The sequence shown here is derived from an EMBL/GenBank/DDBJ whole genome shotgun (WGS) entry which is preliminary data.</text>
</comment>
<dbReference type="Proteomes" id="UP000249522">
    <property type="component" value="Unassembled WGS sequence"/>
</dbReference>
<evidence type="ECO:0000313" key="3">
    <source>
        <dbReference type="Proteomes" id="UP000249522"/>
    </source>
</evidence>
<feature type="transmembrane region" description="Helical" evidence="1">
    <location>
        <begin position="16"/>
        <end position="40"/>
    </location>
</feature>
<name>A0A2W1LB81_9BACL</name>
<gene>
    <name evidence="2" type="ORF">DNH61_01125</name>
</gene>
<organism evidence="2 3">
    <name type="scientific">Paenibacillus sambharensis</name>
    <dbReference type="NCBI Taxonomy" id="1803190"/>
    <lineage>
        <taxon>Bacteria</taxon>
        <taxon>Bacillati</taxon>
        <taxon>Bacillota</taxon>
        <taxon>Bacilli</taxon>
        <taxon>Bacillales</taxon>
        <taxon>Paenibacillaceae</taxon>
        <taxon>Paenibacillus</taxon>
    </lineage>
</organism>
<sequence>MKKEEVEKLVWQLRPIIFFIAIIVITKLGTLLINGTVGLVETAHQLGYQFGSLLERYFHSR</sequence>
<keyword evidence="1" id="KW-0812">Transmembrane</keyword>
<dbReference type="EMBL" id="QKRB01000010">
    <property type="protein sequence ID" value="PZD97508.1"/>
    <property type="molecule type" value="Genomic_DNA"/>
</dbReference>
<reference evidence="2 3" key="1">
    <citation type="submission" date="2018-06" db="EMBL/GenBank/DDBJ databases">
        <title>Paenibacillus imtechensis sp. nov.</title>
        <authorList>
            <person name="Pinnaka A.K."/>
            <person name="Singh H."/>
            <person name="Kaur M."/>
        </authorList>
    </citation>
    <scope>NUCLEOTIDE SEQUENCE [LARGE SCALE GENOMIC DNA]</scope>
    <source>
        <strain evidence="2 3">SMB1</strain>
    </source>
</reference>
<proteinExistence type="predicted"/>
<evidence type="ECO:0000256" key="1">
    <source>
        <dbReference type="SAM" id="Phobius"/>
    </source>
</evidence>
<accession>A0A2W1LB81</accession>
<dbReference type="RefSeq" id="WP_111144869.1">
    <property type="nucleotide sequence ID" value="NZ_QKRB01000010.1"/>
</dbReference>
<dbReference type="AlphaFoldDB" id="A0A2W1LB81"/>
<keyword evidence="1" id="KW-1133">Transmembrane helix</keyword>
<protein>
    <submittedName>
        <fullName evidence="2">Uncharacterized protein</fullName>
    </submittedName>
</protein>
<evidence type="ECO:0000313" key="2">
    <source>
        <dbReference type="EMBL" id="PZD97508.1"/>
    </source>
</evidence>
<keyword evidence="3" id="KW-1185">Reference proteome</keyword>
<keyword evidence="1" id="KW-0472">Membrane</keyword>